<protein>
    <recommendedName>
        <fullName evidence="2">Histidine-containing phosphotransfer protein</fullName>
    </recommendedName>
</protein>
<keyword evidence="2" id="KW-0932">Cytokinin signaling pathway</keyword>
<evidence type="ECO:0000256" key="2">
    <source>
        <dbReference type="RuleBase" id="RU369004"/>
    </source>
</evidence>
<organism evidence="4 5">
    <name type="scientific">Actinidia rufa</name>
    <dbReference type="NCBI Taxonomy" id="165716"/>
    <lineage>
        <taxon>Eukaryota</taxon>
        <taxon>Viridiplantae</taxon>
        <taxon>Streptophyta</taxon>
        <taxon>Embryophyta</taxon>
        <taxon>Tracheophyta</taxon>
        <taxon>Spermatophyta</taxon>
        <taxon>Magnoliopsida</taxon>
        <taxon>eudicotyledons</taxon>
        <taxon>Gunneridae</taxon>
        <taxon>Pentapetalae</taxon>
        <taxon>asterids</taxon>
        <taxon>Ericales</taxon>
        <taxon>Actinidiaceae</taxon>
        <taxon>Actinidia</taxon>
    </lineage>
</organism>
<dbReference type="PANTHER" id="PTHR28242:SF13">
    <property type="entry name" value="HISTIDINE-CONTAINING PHOSPHOTRANSFER PROTEIN 5"/>
    <property type="match status" value="1"/>
</dbReference>
<comment type="domain">
    <text evidence="2">Histidine-containing phosphotransfer domain (HPt) contains an active histidine that mediates the phosphotransfer.</text>
</comment>
<evidence type="ECO:0000313" key="5">
    <source>
        <dbReference type="Proteomes" id="UP000585474"/>
    </source>
</evidence>
<keyword evidence="1 2" id="KW-0902">Two-component regulatory system</keyword>
<comment type="function">
    <text evidence="2">Functions as a two-component phosphorelay mediators between cytokinin sensor histidine kinases and response regulators (B-type ARRs). Plays an important role in propagating cytokinin signal transduction.</text>
</comment>
<dbReference type="AlphaFoldDB" id="A0A7J0DRR2"/>
<evidence type="ECO:0000256" key="1">
    <source>
        <dbReference type="ARBA" id="ARBA00023012"/>
    </source>
</evidence>
<keyword evidence="5" id="KW-1185">Reference proteome</keyword>
<comment type="caution">
    <text evidence="4">The sequence shown here is derived from an EMBL/GenBank/DDBJ whole genome shotgun (WGS) entry which is preliminary data.</text>
</comment>
<reference evidence="5" key="1">
    <citation type="submission" date="2019-07" db="EMBL/GenBank/DDBJ databases">
        <title>De Novo Assembly of kiwifruit Actinidia rufa.</title>
        <authorList>
            <person name="Sugita-Konishi S."/>
            <person name="Sato K."/>
            <person name="Mori E."/>
            <person name="Abe Y."/>
            <person name="Kisaki G."/>
            <person name="Hamano K."/>
            <person name="Suezawa K."/>
            <person name="Otani M."/>
            <person name="Fukuda T."/>
            <person name="Manabe T."/>
            <person name="Gomi K."/>
            <person name="Tabuchi M."/>
            <person name="Akimitsu K."/>
            <person name="Kataoka I."/>
        </authorList>
    </citation>
    <scope>NUCLEOTIDE SEQUENCE [LARGE SCALE GENOMIC DNA]</scope>
    <source>
        <strain evidence="5">cv. Fuchu</strain>
    </source>
</reference>
<evidence type="ECO:0000256" key="3">
    <source>
        <dbReference type="SAM" id="MobiDB-lite"/>
    </source>
</evidence>
<accession>A0A7J0DRR2</accession>
<proteinExistence type="predicted"/>
<gene>
    <name evidence="4" type="ORF">Acr_00g0067220</name>
</gene>
<dbReference type="GO" id="GO:0005634">
    <property type="term" value="C:nucleus"/>
    <property type="evidence" value="ECO:0007669"/>
    <property type="project" value="UniProtKB-SubCell"/>
</dbReference>
<comment type="subcellular location">
    <subcellularLocation>
        <location evidence="2">Cytoplasm</location>
        <location evidence="2">Cytosol</location>
    </subcellularLocation>
    <subcellularLocation>
        <location evidence="2">Nucleus</location>
    </subcellularLocation>
</comment>
<evidence type="ECO:0000313" key="4">
    <source>
        <dbReference type="EMBL" id="GFS40215.1"/>
    </source>
</evidence>
<feature type="compositionally biased region" description="Basic and acidic residues" evidence="3">
    <location>
        <begin position="82"/>
        <end position="91"/>
    </location>
</feature>
<dbReference type="GO" id="GO:0000160">
    <property type="term" value="P:phosphorelay signal transduction system"/>
    <property type="evidence" value="ECO:0007669"/>
    <property type="project" value="UniProtKB-UniRule"/>
</dbReference>
<dbReference type="InterPro" id="IPR045871">
    <property type="entry name" value="AHP1-5/YPD1"/>
</dbReference>
<dbReference type="GO" id="GO:0009736">
    <property type="term" value="P:cytokinin-activated signaling pathway"/>
    <property type="evidence" value="ECO:0007669"/>
    <property type="project" value="UniProtKB-KW"/>
</dbReference>
<dbReference type="InterPro" id="IPR036641">
    <property type="entry name" value="HPT_dom_sf"/>
</dbReference>
<dbReference type="OrthoDB" id="1931940at2759"/>
<feature type="region of interest" description="Disordered" evidence="3">
    <location>
        <begin position="63"/>
        <end position="91"/>
    </location>
</feature>
<dbReference type="GO" id="GO:0005829">
    <property type="term" value="C:cytosol"/>
    <property type="evidence" value="ECO:0007669"/>
    <property type="project" value="UniProtKB-SubCell"/>
</dbReference>
<name>A0A7J0DRR2_9ERIC</name>
<sequence>MMGCSFFFIGCAKGFLDVQFIQPQKLQDESNPNFIFKVVSLFFEDSEKLLNNLAITLGKELGQGQSGEASEGAPRQYPGNHKAGDSEVGEERLRETKAMTADKRAQRRVVEYVERTFERWGSGLFIDGVMGRVHGSRRDPRKDKRESRNGRIDRILVEIDQAKYSTSPKSEEEIALHRRPTDEYPDSGFGELSGDSLARFRAERWTRFTSVKRTSYAISTHLRLLLGSALITLKKGSSSSRALTVESNASLLALALEPFHTEIHQPLMWEVLRSSSSRVGVRRSGGIWRIVRLFKRKKEKRWERSEEKSEMWVFDYMGVVSRSRSLCSFRGGFFEESSDFAFSSSKISDATERPNGFSEVETRKGMFPIKESDFSGMDESGFVELKLDLEKEAKA</sequence>
<dbReference type="GO" id="GO:0009927">
    <property type="term" value="F:histidine phosphotransfer kinase activity"/>
    <property type="evidence" value="ECO:0007669"/>
    <property type="project" value="UniProtKB-UniRule"/>
</dbReference>
<dbReference type="Gene3D" id="1.20.120.160">
    <property type="entry name" value="HPT domain"/>
    <property type="match status" value="1"/>
</dbReference>
<dbReference type="PANTHER" id="PTHR28242">
    <property type="entry name" value="PHOSPHORELAY INTERMEDIATE PROTEIN YPD1"/>
    <property type="match status" value="1"/>
</dbReference>
<dbReference type="Proteomes" id="UP000585474">
    <property type="component" value="Unassembled WGS sequence"/>
</dbReference>
<dbReference type="GO" id="GO:0043424">
    <property type="term" value="F:protein histidine kinase binding"/>
    <property type="evidence" value="ECO:0007669"/>
    <property type="project" value="UniProtKB-UniRule"/>
</dbReference>
<dbReference type="EMBL" id="BJWL01000343">
    <property type="protein sequence ID" value="GFS40215.1"/>
    <property type="molecule type" value="Genomic_DNA"/>
</dbReference>